<reference evidence="15 16" key="1">
    <citation type="journal article" date="2023" name="Sci. Data">
        <title>Genome assembly of the Korean intertidal mud-creeper Batillaria attramentaria.</title>
        <authorList>
            <person name="Patra A.K."/>
            <person name="Ho P.T."/>
            <person name="Jun S."/>
            <person name="Lee S.J."/>
            <person name="Kim Y."/>
            <person name="Won Y.J."/>
        </authorList>
    </citation>
    <scope>NUCLEOTIDE SEQUENCE [LARGE SCALE GENOMIC DNA]</scope>
    <source>
        <strain evidence="15">Wonlab-2016</strain>
    </source>
</reference>
<dbReference type="InterPro" id="IPR001734">
    <property type="entry name" value="Na/solute_symporter"/>
</dbReference>
<dbReference type="PROSITE" id="PS50283">
    <property type="entry name" value="NA_SOLUT_SYMP_3"/>
    <property type="match status" value="1"/>
</dbReference>
<evidence type="ECO:0000256" key="9">
    <source>
        <dbReference type="ARBA" id="ARBA00023136"/>
    </source>
</evidence>
<proteinExistence type="inferred from homology"/>
<organism evidence="15 16">
    <name type="scientific">Batillaria attramentaria</name>
    <dbReference type="NCBI Taxonomy" id="370345"/>
    <lineage>
        <taxon>Eukaryota</taxon>
        <taxon>Metazoa</taxon>
        <taxon>Spiralia</taxon>
        <taxon>Lophotrochozoa</taxon>
        <taxon>Mollusca</taxon>
        <taxon>Gastropoda</taxon>
        <taxon>Caenogastropoda</taxon>
        <taxon>Sorbeoconcha</taxon>
        <taxon>Cerithioidea</taxon>
        <taxon>Batillariidae</taxon>
        <taxon>Batillaria</taxon>
    </lineage>
</organism>
<name>A0ABD0JK71_9CAEN</name>
<dbReference type="PANTHER" id="PTHR42985:SF2">
    <property type="entry name" value="SODIUM-DEPENDENT MULTIVITAMIN TRANSPORTER"/>
    <property type="match status" value="1"/>
</dbReference>
<dbReference type="InterPro" id="IPR018212">
    <property type="entry name" value="Na/solute_symporter_CS"/>
</dbReference>
<evidence type="ECO:0000256" key="1">
    <source>
        <dbReference type="ARBA" id="ARBA00004651"/>
    </source>
</evidence>
<evidence type="ECO:0000256" key="5">
    <source>
        <dbReference type="ARBA" id="ARBA00022692"/>
    </source>
</evidence>
<gene>
    <name evidence="15" type="ORF">BaRGS_00033349</name>
</gene>
<dbReference type="GO" id="GO:0006814">
    <property type="term" value="P:sodium ion transport"/>
    <property type="evidence" value="ECO:0007669"/>
    <property type="project" value="UniProtKB-KW"/>
</dbReference>
<feature type="transmembrane region" description="Helical" evidence="14">
    <location>
        <begin position="286"/>
        <end position="311"/>
    </location>
</feature>
<evidence type="ECO:0000256" key="10">
    <source>
        <dbReference type="ARBA" id="ARBA00023180"/>
    </source>
</evidence>
<accession>A0ABD0JK71</accession>
<dbReference type="NCBIfam" id="TIGR00813">
    <property type="entry name" value="sss"/>
    <property type="match status" value="1"/>
</dbReference>
<feature type="transmembrane region" description="Helical" evidence="14">
    <location>
        <begin position="90"/>
        <end position="114"/>
    </location>
</feature>
<feature type="transmembrane region" description="Helical" evidence="14">
    <location>
        <begin position="197"/>
        <end position="224"/>
    </location>
</feature>
<feature type="transmembrane region" description="Helical" evidence="14">
    <location>
        <begin position="166"/>
        <end position="185"/>
    </location>
</feature>
<keyword evidence="9 14" id="KW-0472">Membrane</keyword>
<evidence type="ECO:0000256" key="6">
    <source>
        <dbReference type="ARBA" id="ARBA00022989"/>
    </source>
</evidence>
<evidence type="ECO:0000256" key="12">
    <source>
        <dbReference type="ARBA" id="ARBA00036099"/>
    </source>
</evidence>
<dbReference type="Gene3D" id="1.20.1730.10">
    <property type="entry name" value="Sodium/glucose cotransporter"/>
    <property type="match status" value="1"/>
</dbReference>
<comment type="subcellular location">
    <subcellularLocation>
        <location evidence="1">Cell membrane</location>
        <topology evidence="1">Multi-pass membrane protein</topology>
    </subcellularLocation>
</comment>
<feature type="transmembrane region" description="Helical" evidence="14">
    <location>
        <begin position="504"/>
        <end position="529"/>
    </location>
</feature>
<dbReference type="AlphaFoldDB" id="A0ABD0JK71"/>
<keyword evidence="11" id="KW-0739">Sodium transport</keyword>
<dbReference type="GO" id="GO:0005886">
    <property type="term" value="C:plasma membrane"/>
    <property type="evidence" value="ECO:0007669"/>
    <property type="project" value="UniProtKB-SubCell"/>
</dbReference>
<feature type="transmembrane region" description="Helical" evidence="14">
    <location>
        <begin position="430"/>
        <end position="452"/>
    </location>
</feature>
<comment type="similarity">
    <text evidence="2 13">Belongs to the sodium:solute symporter (SSF) (TC 2.A.21) family.</text>
</comment>
<evidence type="ECO:0000256" key="13">
    <source>
        <dbReference type="RuleBase" id="RU362091"/>
    </source>
</evidence>
<dbReference type="GO" id="GO:0015075">
    <property type="term" value="F:monoatomic ion transmembrane transporter activity"/>
    <property type="evidence" value="ECO:0007669"/>
    <property type="project" value="UniProtKB-ARBA"/>
</dbReference>
<keyword evidence="4" id="KW-1003">Cell membrane</keyword>
<keyword evidence="6 14" id="KW-1133">Transmembrane helix</keyword>
<evidence type="ECO:0000256" key="11">
    <source>
        <dbReference type="ARBA" id="ARBA00023201"/>
    </source>
</evidence>
<keyword evidence="5 14" id="KW-0812">Transmembrane</keyword>
<dbReference type="CDD" id="cd11492">
    <property type="entry name" value="SLC5sbd_NIS-SMVT"/>
    <property type="match status" value="1"/>
</dbReference>
<dbReference type="InterPro" id="IPR038377">
    <property type="entry name" value="Na/Glc_symporter_sf"/>
</dbReference>
<keyword evidence="16" id="KW-1185">Reference proteome</keyword>
<evidence type="ECO:0008006" key="17">
    <source>
        <dbReference type="Google" id="ProtNLM"/>
    </source>
</evidence>
<evidence type="ECO:0000256" key="3">
    <source>
        <dbReference type="ARBA" id="ARBA00022448"/>
    </source>
</evidence>
<dbReference type="InterPro" id="IPR051163">
    <property type="entry name" value="Sodium:Solute_Symporter_SSF"/>
</dbReference>
<dbReference type="PROSITE" id="PS00456">
    <property type="entry name" value="NA_SOLUT_SYMP_1"/>
    <property type="match status" value="1"/>
</dbReference>
<dbReference type="Proteomes" id="UP001519460">
    <property type="component" value="Unassembled WGS sequence"/>
</dbReference>
<keyword evidence="7" id="KW-0915">Sodium</keyword>
<dbReference type="PANTHER" id="PTHR42985">
    <property type="entry name" value="SODIUM-COUPLED MONOCARBOXYLATE TRANSPORTER"/>
    <property type="match status" value="1"/>
</dbReference>
<feature type="transmembrane region" description="Helical" evidence="14">
    <location>
        <begin position="391"/>
        <end position="418"/>
    </location>
</feature>
<comment type="caution">
    <text evidence="15">The sequence shown here is derived from an EMBL/GenBank/DDBJ whole genome shotgun (WGS) entry which is preliminary data.</text>
</comment>
<keyword evidence="3" id="KW-0813">Transport</keyword>
<evidence type="ECO:0000313" key="15">
    <source>
        <dbReference type="EMBL" id="KAK7475399.1"/>
    </source>
</evidence>
<protein>
    <recommendedName>
        <fullName evidence="17">Sodium-coupled monocarboxylate transporter 1</fullName>
    </recommendedName>
</protein>
<feature type="transmembrane region" description="Helical" evidence="14">
    <location>
        <begin position="244"/>
        <end position="265"/>
    </location>
</feature>
<keyword evidence="8" id="KW-0406">Ion transport</keyword>
<evidence type="ECO:0000256" key="8">
    <source>
        <dbReference type="ARBA" id="ARBA00023065"/>
    </source>
</evidence>
<comment type="catalytic activity">
    <reaction evidence="12">
        <text>iodide(out) + 2 Na(+)(out) = iodide(in) + 2 Na(+)(in)</text>
        <dbReference type="Rhea" id="RHEA:71207"/>
        <dbReference type="ChEBI" id="CHEBI:16382"/>
        <dbReference type="ChEBI" id="CHEBI:29101"/>
    </reaction>
</comment>
<evidence type="ECO:0000256" key="4">
    <source>
        <dbReference type="ARBA" id="ARBA00022475"/>
    </source>
</evidence>
<sequence>MAVEDVSIETGKTKTFSALDYVIFAAILVISASIGFYNAWKDRRDLTLKNFLLAGGNMQLLPVALSLLASFMSAITLLGTPVEMYIYSTMYFYIGIGYFFVMAGAAHIYVPIFYRLRITSVYEYLERRWSKMVRTAGSLTFCIQMLLYMAIVLYAPSLALNQVTGFTLWGAVVSVGTVCTIYTAFGGMKAVLWTDCFQVGMMMAGLLAVLIRGSMAVGGFAAAWEKMESSGRVFFDDFRPDPGVRHSFWSCVVGGYFTWVAIYGVNQAQVQRASTCPTLRRAQMALWLNVPGLWIILYLGCMIGVVVYAFYSECDPIGSGFIAAKDQILPLFVMDVLGDVTGLPGLFVACLFSGALSTISSGLNSMAAVILEDVVKAYIKPDISELRATRLTQMFALVLGMAALSLFGMIAGPLLGLFTMGMVFPWANKWGAISGLLTSLAFMFWIGVGAFIEKPPVDPTPPTLSTAGCLFNRNMTTVAPTTTVAAVTTTTERSPVYLLYTLSYIWYGFYAVITVNVVGLLVSFATGYTKASEVDPKLMCPIFDIIPPFCFLPEAIRKPLRMGVVHKG</sequence>
<evidence type="ECO:0000256" key="14">
    <source>
        <dbReference type="SAM" id="Phobius"/>
    </source>
</evidence>
<feature type="non-terminal residue" evidence="15">
    <location>
        <position position="568"/>
    </location>
</feature>
<evidence type="ECO:0000313" key="16">
    <source>
        <dbReference type="Proteomes" id="UP001519460"/>
    </source>
</evidence>
<dbReference type="EMBL" id="JACVVK020000407">
    <property type="protein sequence ID" value="KAK7475399.1"/>
    <property type="molecule type" value="Genomic_DNA"/>
</dbReference>
<feature type="transmembrane region" description="Helical" evidence="14">
    <location>
        <begin position="60"/>
        <end position="78"/>
    </location>
</feature>
<feature type="transmembrane region" description="Helical" evidence="14">
    <location>
        <begin position="21"/>
        <end position="40"/>
    </location>
</feature>
<evidence type="ECO:0000256" key="7">
    <source>
        <dbReference type="ARBA" id="ARBA00023053"/>
    </source>
</evidence>
<evidence type="ECO:0000256" key="2">
    <source>
        <dbReference type="ARBA" id="ARBA00006434"/>
    </source>
</evidence>
<dbReference type="Pfam" id="PF00474">
    <property type="entry name" value="SSF"/>
    <property type="match status" value="1"/>
</dbReference>
<feature type="transmembrane region" description="Helical" evidence="14">
    <location>
        <begin position="135"/>
        <end position="154"/>
    </location>
</feature>
<dbReference type="GO" id="GO:0098660">
    <property type="term" value="P:inorganic ion transmembrane transport"/>
    <property type="evidence" value="ECO:0007669"/>
    <property type="project" value="UniProtKB-ARBA"/>
</dbReference>
<keyword evidence="10" id="KW-0325">Glycoprotein</keyword>